<dbReference type="PROSITE" id="PS50893">
    <property type="entry name" value="ABC_TRANSPORTER_2"/>
    <property type="match status" value="1"/>
</dbReference>
<dbReference type="FunFam" id="3.40.50.300:FF:000221">
    <property type="entry name" value="Multidrug ABC transporter ATP-binding protein"/>
    <property type="match status" value="1"/>
</dbReference>
<evidence type="ECO:0000256" key="4">
    <source>
        <dbReference type="ARBA" id="ARBA00022692"/>
    </source>
</evidence>
<evidence type="ECO:0000256" key="9">
    <source>
        <dbReference type="SAM" id="Phobius"/>
    </source>
</evidence>
<dbReference type="GO" id="GO:0016887">
    <property type="term" value="F:ATP hydrolysis activity"/>
    <property type="evidence" value="ECO:0007669"/>
    <property type="project" value="InterPro"/>
</dbReference>
<evidence type="ECO:0000256" key="5">
    <source>
        <dbReference type="ARBA" id="ARBA00022741"/>
    </source>
</evidence>
<name>A0A382K9A4_9ZZZZ</name>
<feature type="transmembrane region" description="Helical" evidence="9">
    <location>
        <begin position="343"/>
        <end position="369"/>
    </location>
</feature>
<evidence type="ECO:0000256" key="2">
    <source>
        <dbReference type="ARBA" id="ARBA00022448"/>
    </source>
</evidence>
<evidence type="ECO:0000256" key="3">
    <source>
        <dbReference type="ARBA" id="ARBA00022475"/>
    </source>
</evidence>
<evidence type="ECO:0000256" key="6">
    <source>
        <dbReference type="ARBA" id="ARBA00022840"/>
    </source>
</evidence>
<dbReference type="EMBL" id="UINC01079460">
    <property type="protein sequence ID" value="SVC21484.1"/>
    <property type="molecule type" value="Genomic_DNA"/>
</dbReference>
<dbReference type="InterPro" id="IPR039421">
    <property type="entry name" value="Type_1_exporter"/>
</dbReference>
<protein>
    <recommendedName>
        <fullName evidence="13">ABC transporter domain-containing protein</fullName>
    </recommendedName>
</protein>
<keyword evidence="6" id="KW-0067">ATP-binding</keyword>
<keyword evidence="4 9" id="KW-0812">Transmembrane</keyword>
<dbReference type="PROSITE" id="PS00211">
    <property type="entry name" value="ABC_TRANSPORTER_1"/>
    <property type="match status" value="1"/>
</dbReference>
<dbReference type="InterPro" id="IPR011527">
    <property type="entry name" value="ABC1_TM_dom"/>
</dbReference>
<reference evidence="12" key="1">
    <citation type="submission" date="2018-05" db="EMBL/GenBank/DDBJ databases">
        <authorList>
            <person name="Lanie J.A."/>
            <person name="Ng W.-L."/>
            <person name="Kazmierczak K.M."/>
            <person name="Andrzejewski T.M."/>
            <person name="Davidsen T.M."/>
            <person name="Wayne K.J."/>
            <person name="Tettelin H."/>
            <person name="Glass J.I."/>
            <person name="Rusch D."/>
            <person name="Podicherti R."/>
            <person name="Tsui H.-C.T."/>
            <person name="Winkler M.E."/>
        </authorList>
    </citation>
    <scope>NUCLEOTIDE SEQUENCE</scope>
</reference>
<keyword evidence="5" id="KW-0547">Nucleotide-binding</keyword>
<dbReference type="GO" id="GO:0090374">
    <property type="term" value="P:oligopeptide export from mitochondrion"/>
    <property type="evidence" value="ECO:0007669"/>
    <property type="project" value="TreeGrafter"/>
</dbReference>
<dbReference type="PANTHER" id="PTHR43394:SF1">
    <property type="entry name" value="ATP-BINDING CASSETTE SUB-FAMILY B MEMBER 10, MITOCHONDRIAL"/>
    <property type="match status" value="1"/>
</dbReference>
<comment type="subcellular location">
    <subcellularLocation>
        <location evidence="1">Cell membrane</location>
        <topology evidence="1">Multi-pass membrane protein</topology>
    </subcellularLocation>
</comment>
<keyword evidence="8 9" id="KW-0472">Membrane</keyword>
<dbReference type="Gene3D" id="1.20.1560.10">
    <property type="entry name" value="ABC transporter type 1, transmembrane domain"/>
    <property type="match status" value="2"/>
</dbReference>
<evidence type="ECO:0000256" key="7">
    <source>
        <dbReference type="ARBA" id="ARBA00022989"/>
    </source>
</evidence>
<dbReference type="GO" id="GO:0005743">
    <property type="term" value="C:mitochondrial inner membrane"/>
    <property type="evidence" value="ECO:0007669"/>
    <property type="project" value="TreeGrafter"/>
</dbReference>
<dbReference type="Pfam" id="PF00005">
    <property type="entry name" value="ABC_tran"/>
    <property type="match status" value="1"/>
</dbReference>
<dbReference type="SUPFAM" id="SSF52540">
    <property type="entry name" value="P-loop containing nucleoside triphosphate hydrolases"/>
    <property type="match status" value="1"/>
</dbReference>
<dbReference type="PANTHER" id="PTHR43394">
    <property type="entry name" value="ATP-DEPENDENT PERMEASE MDL1, MITOCHONDRIAL"/>
    <property type="match status" value="1"/>
</dbReference>
<dbReference type="AlphaFoldDB" id="A0A382K9A4"/>
<feature type="transmembrane region" description="Helical" evidence="9">
    <location>
        <begin position="375"/>
        <end position="395"/>
    </location>
</feature>
<dbReference type="SUPFAM" id="SSF90123">
    <property type="entry name" value="ABC transporter transmembrane region"/>
    <property type="match status" value="1"/>
</dbReference>
<evidence type="ECO:0000256" key="1">
    <source>
        <dbReference type="ARBA" id="ARBA00004651"/>
    </source>
</evidence>
<evidence type="ECO:0000256" key="8">
    <source>
        <dbReference type="ARBA" id="ARBA00023136"/>
    </source>
</evidence>
<dbReference type="InterPro" id="IPR027417">
    <property type="entry name" value="P-loop_NTPase"/>
</dbReference>
<evidence type="ECO:0000313" key="12">
    <source>
        <dbReference type="EMBL" id="SVC21484.1"/>
    </source>
</evidence>
<feature type="domain" description="ABC transporter" evidence="10">
    <location>
        <begin position="42"/>
        <end position="277"/>
    </location>
</feature>
<keyword evidence="3" id="KW-1003">Cell membrane</keyword>
<feature type="domain" description="ABC transmembrane type-1" evidence="11">
    <location>
        <begin position="342"/>
        <end position="423"/>
    </location>
</feature>
<dbReference type="GO" id="GO:0005524">
    <property type="term" value="F:ATP binding"/>
    <property type="evidence" value="ECO:0007669"/>
    <property type="project" value="UniProtKB-KW"/>
</dbReference>
<sequence>MLHNGMMGLSAAQGIFKVFDAEPRIRQATAPATPERPLEPRLSFEGVVFTYPGSRGATLSGLDIAVAPGERVGVVGPSGAGKSTIVKLLLRFHDPDMGRVTLAGHDLRTLSAEDHYGAIAVVSQDTFLFHGTVLENIRFGAPEADMEAIRQAAIDANAHDFVTNLPNGYNTIIGERGIRLSGGQRQRIAIARALLRDAPILVLDEALSSVDAENEAVIQEALDRLMTGRTTLIFAHRLSSVISADRILVIEDGTIVETGTHTALMEHQGRYHSLMADQLSQASLNNPELLDQAPDVIPASADMPSEDGGVTDPEIVPAAGLGWIGAFRWLFTEIRPWRSKLIATFFFGVTRVAALIGIGVLSALVVAAVKRNEPFGGLLVALAVVAPLAGILHWLESWIAHDMAFRMLAEMRVALYSKLNQLA</sequence>
<evidence type="ECO:0008006" key="13">
    <source>
        <dbReference type="Google" id="ProtNLM"/>
    </source>
</evidence>
<dbReference type="GO" id="GO:0015421">
    <property type="term" value="F:ABC-type oligopeptide transporter activity"/>
    <property type="evidence" value="ECO:0007669"/>
    <property type="project" value="TreeGrafter"/>
</dbReference>
<dbReference type="InterPro" id="IPR017871">
    <property type="entry name" value="ABC_transporter-like_CS"/>
</dbReference>
<feature type="non-terminal residue" evidence="12">
    <location>
        <position position="423"/>
    </location>
</feature>
<evidence type="ECO:0000259" key="10">
    <source>
        <dbReference type="PROSITE" id="PS50893"/>
    </source>
</evidence>
<proteinExistence type="predicted"/>
<accession>A0A382K9A4</accession>
<organism evidence="12">
    <name type="scientific">marine metagenome</name>
    <dbReference type="NCBI Taxonomy" id="408172"/>
    <lineage>
        <taxon>unclassified sequences</taxon>
        <taxon>metagenomes</taxon>
        <taxon>ecological metagenomes</taxon>
    </lineage>
</organism>
<dbReference type="GO" id="GO:0005886">
    <property type="term" value="C:plasma membrane"/>
    <property type="evidence" value="ECO:0007669"/>
    <property type="project" value="UniProtKB-SubCell"/>
</dbReference>
<dbReference type="PROSITE" id="PS50929">
    <property type="entry name" value="ABC_TM1F"/>
    <property type="match status" value="1"/>
</dbReference>
<dbReference type="InterPro" id="IPR003439">
    <property type="entry name" value="ABC_transporter-like_ATP-bd"/>
</dbReference>
<keyword evidence="7 9" id="KW-1133">Transmembrane helix</keyword>
<dbReference type="SMART" id="SM00382">
    <property type="entry name" value="AAA"/>
    <property type="match status" value="1"/>
</dbReference>
<dbReference type="InterPro" id="IPR036640">
    <property type="entry name" value="ABC1_TM_sf"/>
</dbReference>
<gene>
    <name evidence="12" type="ORF">METZ01_LOCUS274338</name>
</gene>
<keyword evidence="2" id="KW-0813">Transport</keyword>
<dbReference type="InterPro" id="IPR003593">
    <property type="entry name" value="AAA+_ATPase"/>
</dbReference>
<dbReference type="Gene3D" id="3.40.50.300">
    <property type="entry name" value="P-loop containing nucleotide triphosphate hydrolases"/>
    <property type="match status" value="1"/>
</dbReference>
<evidence type="ECO:0000259" key="11">
    <source>
        <dbReference type="PROSITE" id="PS50929"/>
    </source>
</evidence>